<dbReference type="AlphaFoldDB" id="K9DY99"/>
<dbReference type="HOGENOM" id="CLU_2451117_0_0_4"/>
<dbReference type="RefSeq" id="WP_005664628.1">
    <property type="nucleotide sequence ID" value="NZ_JH992922.1"/>
</dbReference>
<keyword evidence="2" id="KW-1185">Reference proteome</keyword>
<comment type="caution">
    <text evidence="1">The sequence shown here is derived from an EMBL/GenBank/DDBJ whole genome shotgun (WGS) entry which is preliminary data.</text>
</comment>
<sequence>MSTQVSRFKRTAITSAVVTPLACHAHADQLASDGQGARMEAGLQRVVIRACGRSEAEQSVAMSVKTFLARAFAQPALARACLAGLRDKA</sequence>
<name>K9DY99_9BURK</name>
<dbReference type="EMBL" id="AGZI01000010">
    <property type="protein sequence ID" value="EKU83617.1"/>
    <property type="molecule type" value="Genomic_DNA"/>
</dbReference>
<dbReference type="PATRIC" id="fig|883126.3.peg.1113"/>
<evidence type="ECO:0000313" key="2">
    <source>
        <dbReference type="Proteomes" id="UP000009874"/>
    </source>
</evidence>
<gene>
    <name evidence="1" type="ORF">HMPREF9710_01102</name>
</gene>
<accession>K9DY99</accession>
<evidence type="ECO:0000313" key="1">
    <source>
        <dbReference type="EMBL" id="EKU83617.1"/>
    </source>
</evidence>
<proteinExistence type="predicted"/>
<organism evidence="1 2">
    <name type="scientific">Massilia timonae CCUG 45783</name>
    <dbReference type="NCBI Taxonomy" id="883126"/>
    <lineage>
        <taxon>Bacteria</taxon>
        <taxon>Pseudomonadati</taxon>
        <taxon>Pseudomonadota</taxon>
        <taxon>Betaproteobacteria</taxon>
        <taxon>Burkholderiales</taxon>
        <taxon>Oxalobacteraceae</taxon>
        <taxon>Telluria group</taxon>
        <taxon>Massilia</taxon>
    </lineage>
</organism>
<dbReference type="Proteomes" id="UP000009874">
    <property type="component" value="Unassembled WGS sequence"/>
</dbReference>
<protein>
    <submittedName>
        <fullName evidence="1">Uncharacterized protein</fullName>
    </submittedName>
</protein>
<reference evidence="1 2" key="1">
    <citation type="submission" date="2012-09" db="EMBL/GenBank/DDBJ databases">
        <title>The Genome Sequence of Massilia timonae CCUG 45783.</title>
        <authorList>
            <consortium name="The Broad Institute Genome Sequencing Platform"/>
            <person name="Earl A."/>
            <person name="Ward D."/>
            <person name="Feldgarden M."/>
            <person name="Gevers D."/>
            <person name="Huys G."/>
            <person name="Walker B."/>
            <person name="Young S.K."/>
            <person name="Zeng Q."/>
            <person name="Gargeya S."/>
            <person name="Fitzgerald M."/>
            <person name="Haas B."/>
            <person name="Abouelleil A."/>
            <person name="Alvarado L."/>
            <person name="Arachchi H.M."/>
            <person name="Berlin A.M."/>
            <person name="Chapman S.B."/>
            <person name="Goldberg J."/>
            <person name="Griggs A."/>
            <person name="Gujja S."/>
            <person name="Hansen M."/>
            <person name="Howarth C."/>
            <person name="Imamovic A."/>
            <person name="Larimer J."/>
            <person name="McCowen C."/>
            <person name="Montmayeur A."/>
            <person name="Murphy C."/>
            <person name="Neiman D."/>
            <person name="Pearson M."/>
            <person name="Priest M."/>
            <person name="Roberts A."/>
            <person name="Saif S."/>
            <person name="Shea T."/>
            <person name="Sisk P."/>
            <person name="Sykes S."/>
            <person name="Wortman J."/>
            <person name="Nusbaum C."/>
            <person name="Birren B."/>
        </authorList>
    </citation>
    <scope>NUCLEOTIDE SEQUENCE [LARGE SCALE GENOMIC DNA]</scope>
    <source>
        <strain evidence="1 2">CCUG 45783</strain>
    </source>
</reference>